<comment type="caution">
    <text evidence="3">The sequence shown here is derived from an EMBL/GenBank/DDBJ whole genome shotgun (WGS) entry which is preliminary data.</text>
</comment>
<dbReference type="RefSeq" id="WP_377101721.1">
    <property type="nucleotide sequence ID" value="NZ_JBHTHU010000020.1"/>
</dbReference>
<dbReference type="Gene3D" id="3.30.750.44">
    <property type="match status" value="1"/>
</dbReference>
<dbReference type="InterPro" id="IPR029045">
    <property type="entry name" value="ClpP/crotonase-like_dom_sf"/>
</dbReference>
<dbReference type="EMBL" id="JBHTHU010000020">
    <property type="protein sequence ID" value="MFD0751484.1"/>
    <property type="molecule type" value="Genomic_DNA"/>
</dbReference>
<feature type="signal peptide" evidence="1">
    <location>
        <begin position="1"/>
        <end position="19"/>
    </location>
</feature>
<dbReference type="Pfam" id="PF03572">
    <property type="entry name" value="Peptidase_S41"/>
    <property type="match status" value="1"/>
</dbReference>
<keyword evidence="4" id="KW-1185">Reference proteome</keyword>
<evidence type="ECO:0000313" key="3">
    <source>
        <dbReference type="EMBL" id="MFD0751484.1"/>
    </source>
</evidence>
<proteinExistence type="predicted"/>
<protein>
    <submittedName>
        <fullName evidence="3">S41 family peptidase</fullName>
    </submittedName>
</protein>
<dbReference type="Proteomes" id="UP001596958">
    <property type="component" value="Unassembled WGS sequence"/>
</dbReference>
<dbReference type="Gene3D" id="3.90.226.10">
    <property type="entry name" value="2-enoyl-CoA Hydratase, Chain A, domain 1"/>
    <property type="match status" value="1"/>
</dbReference>
<evidence type="ECO:0000259" key="2">
    <source>
        <dbReference type="Pfam" id="PF03572"/>
    </source>
</evidence>
<evidence type="ECO:0000256" key="1">
    <source>
        <dbReference type="SAM" id="SignalP"/>
    </source>
</evidence>
<accession>A0ABW2YYB4</accession>
<keyword evidence="1" id="KW-0732">Signal</keyword>
<sequence length="773" mass="86172">MKKAVLSLVFVFAFVLSNAQSRQQIIANETAFAKLYGYVKYFYPGDEAASINWDNFAIYGAEKVAGCANKEALKHTLHQLFDPIAPTLQLVDSNENIVFNKQSIIPPSLNGYKTIAWQHVGGQTRALNYEEDPFRSARTNRPIYLAEYSENRVSAPNWVDAVAYRNKKFVVKVRAKLVGGSGFALFYANVDLADKTGGFFKNTADNLLTTSDLTDFEIRGEVDSTGMHIGFGSMLSGSGELWIDNLSVDVQEGNTWKNIYKNDFNADTTGLKSSVVLRGMSPGKPNTYYRAYITEDPNNAREKWLVIKSKQASKQKVQNHTNSFKAYPKVGEYITKNIGGGLKIIMPIALYGTSNNTYPIPDAAKFDELKSDLNAVSSQVKTADSLTTRLANLVITWNVFQHFFPYFDVAKTDWTHDLRDAFANALDDKDGNDFLKTLRKFTAKLKDEHTRVFWGKDQNAYLPAINWEWIENKLVVTKVLDKSLPITKGDIITAIDNQTPKAYFENIEQFISAATPGGLTDRAQTETLLGGKGTSLQLSYLNHDNMPAQVSLIRKLTNGDNNKAQSEGDSVKQIDTNIIYLNIATVSGKTINKLLPQLKKSKAIICDLRNAMFDNWTTNHFIEYLLTKKDTAAHWAQTAHIIYPDQENISGYFTEGFDLVPAKPHLNAKIIFLVDATAYSWAESYISIIAHYKLATIVGQPTAGTNGDVKTLSLSGGYQIMFSGVKITQLDLSPHQGVGTKPDVYIAKTIKGIREGRDEFLEKAIEIANRVIE</sequence>
<name>A0ABW2YYB4_9SPHI</name>
<dbReference type="InterPro" id="IPR005151">
    <property type="entry name" value="Tail-specific_protease"/>
</dbReference>
<evidence type="ECO:0000313" key="4">
    <source>
        <dbReference type="Proteomes" id="UP001596958"/>
    </source>
</evidence>
<feature type="domain" description="Tail specific protease" evidence="2">
    <location>
        <begin position="578"/>
        <end position="745"/>
    </location>
</feature>
<gene>
    <name evidence="3" type="ORF">ACFQZS_15135</name>
</gene>
<feature type="chain" id="PRO_5047304912" evidence="1">
    <location>
        <begin position="20"/>
        <end position="773"/>
    </location>
</feature>
<reference evidence="4" key="1">
    <citation type="journal article" date="2019" name="Int. J. Syst. Evol. Microbiol.">
        <title>The Global Catalogue of Microorganisms (GCM) 10K type strain sequencing project: providing services to taxonomists for standard genome sequencing and annotation.</title>
        <authorList>
            <consortium name="The Broad Institute Genomics Platform"/>
            <consortium name="The Broad Institute Genome Sequencing Center for Infectious Disease"/>
            <person name="Wu L."/>
            <person name="Ma J."/>
        </authorList>
    </citation>
    <scope>NUCLEOTIDE SEQUENCE [LARGE SCALE GENOMIC DNA]</scope>
    <source>
        <strain evidence="4">CCUG 63418</strain>
    </source>
</reference>
<dbReference type="SUPFAM" id="SSF52096">
    <property type="entry name" value="ClpP/crotonase"/>
    <property type="match status" value="1"/>
</dbReference>
<organism evidence="3 4">
    <name type="scientific">Mucilaginibacter calamicampi</name>
    <dbReference type="NCBI Taxonomy" id="1302352"/>
    <lineage>
        <taxon>Bacteria</taxon>
        <taxon>Pseudomonadati</taxon>
        <taxon>Bacteroidota</taxon>
        <taxon>Sphingobacteriia</taxon>
        <taxon>Sphingobacteriales</taxon>
        <taxon>Sphingobacteriaceae</taxon>
        <taxon>Mucilaginibacter</taxon>
    </lineage>
</organism>